<organism evidence="2 3">
    <name type="scientific">Armillaria tabescens</name>
    <name type="common">Ringless honey mushroom</name>
    <name type="synonym">Agaricus tabescens</name>
    <dbReference type="NCBI Taxonomy" id="1929756"/>
    <lineage>
        <taxon>Eukaryota</taxon>
        <taxon>Fungi</taxon>
        <taxon>Dikarya</taxon>
        <taxon>Basidiomycota</taxon>
        <taxon>Agaricomycotina</taxon>
        <taxon>Agaricomycetes</taxon>
        <taxon>Agaricomycetidae</taxon>
        <taxon>Agaricales</taxon>
        <taxon>Marasmiineae</taxon>
        <taxon>Physalacriaceae</taxon>
        <taxon>Desarmillaria</taxon>
    </lineage>
</organism>
<dbReference type="GeneID" id="85355452"/>
<protein>
    <recommendedName>
        <fullName evidence="4">Secreted protein</fullName>
    </recommendedName>
</protein>
<keyword evidence="3" id="KW-1185">Reference proteome</keyword>
<gene>
    <name evidence="2" type="ORF">EV420DRAFT_1515674</name>
</gene>
<dbReference type="Proteomes" id="UP001175211">
    <property type="component" value="Unassembled WGS sequence"/>
</dbReference>
<proteinExistence type="predicted"/>
<accession>A0AA39NEQ1</accession>
<dbReference type="AlphaFoldDB" id="A0AA39NEQ1"/>
<feature type="signal peptide" evidence="1">
    <location>
        <begin position="1"/>
        <end position="20"/>
    </location>
</feature>
<comment type="caution">
    <text evidence="2">The sequence shown here is derived from an EMBL/GenBank/DDBJ whole genome shotgun (WGS) entry which is preliminary data.</text>
</comment>
<dbReference type="EMBL" id="JAUEPS010000006">
    <property type="protein sequence ID" value="KAK0464281.1"/>
    <property type="molecule type" value="Genomic_DNA"/>
</dbReference>
<evidence type="ECO:0008006" key="4">
    <source>
        <dbReference type="Google" id="ProtNLM"/>
    </source>
</evidence>
<name>A0AA39NEQ1_ARMTA</name>
<evidence type="ECO:0000256" key="1">
    <source>
        <dbReference type="SAM" id="SignalP"/>
    </source>
</evidence>
<keyword evidence="1" id="KW-0732">Signal</keyword>
<evidence type="ECO:0000313" key="2">
    <source>
        <dbReference type="EMBL" id="KAK0464281.1"/>
    </source>
</evidence>
<dbReference type="RefSeq" id="XP_060335402.1">
    <property type="nucleotide sequence ID" value="XM_060471904.1"/>
</dbReference>
<evidence type="ECO:0000313" key="3">
    <source>
        <dbReference type="Proteomes" id="UP001175211"/>
    </source>
</evidence>
<sequence>MRGSMVSISIPKLWVFVCRATLLQVRLGFHEEPVSNHHGFVVNRKEPADCSLRAPLGVIPDAYQSDVYHPQ</sequence>
<feature type="chain" id="PRO_5041360977" description="Secreted protein" evidence="1">
    <location>
        <begin position="21"/>
        <end position="71"/>
    </location>
</feature>
<reference evidence="2" key="1">
    <citation type="submission" date="2023-06" db="EMBL/GenBank/DDBJ databases">
        <authorList>
            <consortium name="Lawrence Berkeley National Laboratory"/>
            <person name="Ahrendt S."/>
            <person name="Sahu N."/>
            <person name="Indic B."/>
            <person name="Wong-Bajracharya J."/>
            <person name="Merenyi Z."/>
            <person name="Ke H.-M."/>
            <person name="Monk M."/>
            <person name="Kocsube S."/>
            <person name="Drula E."/>
            <person name="Lipzen A."/>
            <person name="Balint B."/>
            <person name="Henrissat B."/>
            <person name="Andreopoulos B."/>
            <person name="Martin F.M."/>
            <person name="Harder C.B."/>
            <person name="Rigling D."/>
            <person name="Ford K.L."/>
            <person name="Foster G.D."/>
            <person name="Pangilinan J."/>
            <person name="Papanicolaou A."/>
            <person name="Barry K."/>
            <person name="LaButti K."/>
            <person name="Viragh M."/>
            <person name="Koriabine M."/>
            <person name="Yan M."/>
            <person name="Riley R."/>
            <person name="Champramary S."/>
            <person name="Plett K.L."/>
            <person name="Tsai I.J."/>
            <person name="Slot J."/>
            <person name="Sipos G."/>
            <person name="Plett J."/>
            <person name="Nagy L.G."/>
            <person name="Grigoriev I.V."/>
        </authorList>
    </citation>
    <scope>NUCLEOTIDE SEQUENCE</scope>
    <source>
        <strain evidence="2">CCBAS 213</strain>
    </source>
</reference>